<proteinExistence type="predicted"/>
<sequence>MLFGSGRVPEQLRAELAGEPAVLLENGLRGSVTYRDYRTPHQFSSLRKQGTYGAIAITATRLLVWAGGRKHIDVPLSHPDRADIEISADRPDRICFAYDAGASDPTRSGRVEIRLCTAQAGHIVQLAA</sequence>
<comment type="caution">
    <text evidence="1">The sequence shown here is derived from an EMBL/GenBank/DDBJ whole genome shotgun (WGS) entry which is preliminary data.</text>
</comment>
<dbReference type="RefSeq" id="WP_344618470.1">
    <property type="nucleotide sequence ID" value="NZ_BAAARV010000086.1"/>
</dbReference>
<organism evidence="1 2">
    <name type="scientific">Dactylosporangium salmoneum</name>
    <dbReference type="NCBI Taxonomy" id="53361"/>
    <lineage>
        <taxon>Bacteria</taxon>
        <taxon>Bacillati</taxon>
        <taxon>Actinomycetota</taxon>
        <taxon>Actinomycetes</taxon>
        <taxon>Micromonosporales</taxon>
        <taxon>Micromonosporaceae</taxon>
        <taxon>Dactylosporangium</taxon>
    </lineage>
</organism>
<evidence type="ECO:0000313" key="1">
    <source>
        <dbReference type="EMBL" id="GAA2379606.1"/>
    </source>
</evidence>
<keyword evidence="2" id="KW-1185">Reference proteome</keyword>
<gene>
    <name evidence="1" type="ORF">GCM10010170_086380</name>
</gene>
<name>A0ABP5UL95_9ACTN</name>
<evidence type="ECO:0000313" key="2">
    <source>
        <dbReference type="Proteomes" id="UP001501444"/>
    </source>
</evidence>
<reference evidence="2" key="1">
    <citation type="journal article" date="2019" name="Int. J. Syst. Evol. Microbiol.">
        <title>The Global Catalogue of Microorganisms (GCM) 10K type strain sequencing project: providing services to taxonomists for standard genome sequencing and annotation.</title>
        <authorList>
            <consortium name="The Broad Institute Genomics Platform"/>
            <consortium name="The Broad Institute Genome Sequencing Center for Infectious Disease"/>
            <person name="Wu L."/>
            <person name="Ma J."/>
        </authorList>
    </citation>
    <scope>NUCLEOTIDE SEQUENCE [LARGE SCALE GENOMIC DNA]</scope>
    <source>
        <strain evidence="2">JCM 3272</strain>
    </source>
</reference>
<accession>A0ABP5UL95</accession>
<protein>
    <submittedName>
        <fullName evidence="1">Uncharacterized protein</fullName>
    </submittedName>
</protein>
<dbReference type="EMBL" id="BAAARV010000086">
    <property type="protein sequence ID" value="GAA2379606.1"/>
    <property type="molecule type" value="Genomic_DNA"/>
</dbReference>
<dbReference type="Proteomes" id="UP001501444">
    <property type="component" value="Unassembled WGS sequence"/>
</dbReference>